<sequence length="222" mass="23331">KLDQSLDTIMTDSNKKNSRPGFKRGGRHVKSKANRKTAAAPSGGVRKASASAKAAPAKLAKTPISGESRIIVSNLPQDVNESLIKDFFSKAIGSVKKVAVSYGPNGRSRGEATVTFGKPDAASQAHKDYNNVAVDGKPMKIEIIGAMAPAPKGLADRMSKPKANNAKGQPKNPTKKNEGGRNARNRMSGRGGGRSKPKTAEELDAEMVDYFGGENTNNATAA</sequence>
<feature type="region of interest" description="Disordered" evidence="3">
    <location>
        <begin position="101"/>
        <end position="127"/>
    </location>
</feature>
<dbReference type="PANTHER" id="PTHR19965">
    <property type="entry name" value="RNA AND EXPORT FACTOR BINDING PROTEIN"/>
    <property type="match status" value="1"/>
</dbReference>
<dbReference type="Pfam" id="PF13865">
    <property type="entry name" value="FoP_duplication"/>
    <property type="match status" value="1"/>
</dbReference>
<dbReference type="OrthoDB" id="346839at2759"/>
<gene>
    <name evidence="5" type="ORF">K470DRAFT_201038</name>
</gene>
<dbReference type="InterPro" id="IPR025715">
    <property type="entry name" value="FoP_C"/>
</dbReference>
<evidence type="ECO:0000313" key="6">
    <source>
        <dbReference type="Proteomes" id="UP000799421"/>
    </source>
</evidence>
<dbReference type="EMBL" id="MU005976">
    <property type="protein sequence ID" value="KAF2860989.1"/>
    <property type="molecule type" value="Genomic_DNA"/>
</dbReference>
<dbReference type="PANTHER" id="PTHR19965:SF35">
    <property type="entry name" value="RNA ANNEALING PROTEIN YRA1"/>
    <property type="match status" value="1"/>
</dbReference>
<evidence type="ECO:0000256" key="1">
    <source>
        <dbReference type="ARBA" id="ARBA00022884"/>
    </source>
</evidence>
<feature type="domain" description="RRM" evidence="4">
    <location>
        <begin position="68"/>
        <end position="146"/>
    </location>
</feature>
<dbReference type="AlphaFoldDB" id="A0A6A7C1V4"/>
<dbReference type="Pfam" id="PF00076">
    <property type="entry name" value="RRM_1"/>
    <property type="match status" value="1"/>
</dbReference>
<evidence type="ECO:0000313" key="5">
    <source>
        <dbReference type="EMBL" id="KAF2860989.1"/>
    </source>
</evidence>
<dbReference type="InterPro" id="IPR035979">
    <property type="entry name" value="RBD_domain_sf"/>
</dbReference>
<dbReference type="SMART" id="SM01218">
    <property type="entry name" value="FoP_duplication"/>
    <property type="match status" value="1"/>
</dbReference>
<organism evidence="5 6">
    <name type="scientific">Piedraia hortae CBS 480.64</name>
    <dbReference type="NCBI Taxonomy" id="1314780"/>
    <lineage>
        <taxon>Eukaryota</taxon>
        <taxon>Fungi</taxon>
        <taxon>Dikarya</taxon>
        <taxon>Ascomycota</taxon>
        <taxon>Pezizomycotina</taxon>
        <taxon>Dothideomycetes</taxon>
        <taxon>Dothideomycetidae</taxon>
        <taxon>Capnodiales</taxon>
        <taxon>Piedraiaceae</taxon>
        <taxon>Piedraia</taxon>
    </lineage>
</organism>
<name>A0A6A7C1V4_9PEZI</name>
<evidence type="ECO:0000259" key="4">
    <source>
        <dbReference type="PROSITE" id="PS50102"/>
    </source>
</evidence>
<reference evidence="5" key="1">
    <citation type="journal article" date="2020" name="Stud. Mycol.">
        <title>101 Dothideomycetes genomes: a test case for predicting lifestyles and emergence of pathogens.</title>
        <authorList>
            <person name="Haridas S."/>
            <person name="Albert R."/>
            <person name="Binder M."/>
            <person name="Bloem J."/>
            <person name="Labutti K."/>
            <person name="Salamov A."/>
            <person name="Andreopoulos B."/>
            <person name="Baker S."/>
            <person name="Barry K."/>
            <person name="Bills G."/>
            <person name="Bluhm B."/>
            <person name="Cannon C."/>
            <person name="Castanera R."/>
            <person name="Culley D."/>
            <person name="Daum C."/>
            <person name="Ezra D."/>
            <person name="Gonzalez J."/>
            <person name="Henrissat B."/>
            <person name="Kuo A."/>
            <person name="Liang C."/>
            <person name="Lipzen A."/>
            <person name="Lutzoni F."/>
            <person name="Magnuson J."/>
            <person name="Mondo S."/>
            <person name="Nolan M."/>
            <person name="Ohm R."/>
            <person name="Pangilinan J."/>
            <person name="Park H.-J."/>
            <person name="Ramirez L."/>
            <person name="Alfaro M."/>
            <person name="Sun H."/>
            <person name="Tritt A."/>
            <person name="Yoshinaga Y."/>
            <person name="Zwiers L.-H."/>
            <person name="Turgeon B."/>
            <person name="Goodwin S."/>
            <person name="Spatafora J."/>
            <person name="Crous P."/>
            <person name="Grigoriev I."/>
        </authorList>
    </citation>
    <scope>NUCLEOTIDE SEQUENCE</scope>
    <source>
        <strain evidence="5">CBS 480.64</strain>
    </source>
</reference>
<dbReference type="GO" id="GO:0005634">
    <property type="term" value="C:nucleus"/>
    <property type="evidence" value="ECO:0007669"/>
    <property type="project" value="TreeGrafter"/>
</dbReference>
<feature type="compositionally biased region" description="Polar residues" evidence="3">
    <location>
        <begin position="1"/>
        <end position="12"/>
    </location>
</feature>
<dbReference type="Proteomes" id="UP000799421">
    <property type="component" value="Unassembled WGS sequence"/>
</dbReference>
<feature type="region of interest" description="Disordered" evidence="3">
    <location>
        <begin position="152"/>
        <end position="222"/>
    </location>
</feature>
<proteinExistence type="predicted"/>
<feature type="non-terminal residue" evidence="5">
    <location>
        <position position="1"/>
    </location>
</feature>
<accession>A0A6A7C1V4</accession>
<dbReference type="PROSITE" id="PS50102">
    <property type="entry name" value="RRM"/>
    <property type="match status" value="1"/>
</dbReference>
<dbReference type="GO" id="GO:0003729">
    <property type="term" value="F:mRNA binding"/>
    <property type="evidence" value="ECO:0007669"/>
    <property type="project" value="TreeGrafter"/>
</dbReference>
<dbReference type="SMART" id="SM00360">
    <property type="entry name" value="RRM"/>
    <property type="match status" value="1"/>
</dbReference>
<dbReference type="InterPro" id="IPR012677">
    <property type="entry name" value="Nucleotide-bd_a/b_plait_sf"/>
</dbReference>
<dbReference type="InterPro" id="IPR000504">
    <property type="entry name" value="RRM_dom"/>
</dbReference>
<evidence type="ECO:0000256" key="2">
    <source>
        <dbReference type="PROSITE-ProRule" id="PRU00176"/>
    </source>
</evidence>
<evidence type="ECO:0000256" key="3">
    <source>
        <dbReference type="SAM" id="MobiDB-lite"/>
    </source>
</evidence>
<dbReference type="Gene3D" id="3.30.70.330">
    <property type="match status" value="1"/>
</dbReference>
<protein>
    <recommendedName>
        <fullName evidence="4">RRM domain-containing protein</fullName>
    </recommendedName>
</protein>
<dbReference type="InterPro" id="IPR051229">
    <property type="entry name" value="ALYREF_mRNA_export"/>
</dbReference>
<keyword evidence="1 2" id="KW-0694">RNA-binding</keyword>
<feature type="region of interest" description="Disordered" evidence="3">
    <location>
        <begin position="1"/>
        <end position="55"/>
    </location>
</feature>
<feature type="non-terminal residue" evidence="5">
    <location>
        <position position="222"/>
    </location>
</feature>
<feature type="compositionally biased region" description="Basic residues" evidence="3">
    <location>
        <begin position="16"/>
        <end position="35"/>
    </location>
</feature>
<dbReference type="SUPFAM" id="SSF54928">
    <property type="entry name" value="RNA-binding domain, RBD"/>
    <property type="match status" value="1"/>
</dbReference>
<keyword evidence="6" id="KW-1185">Reference proteome</keyword>